<dbReference type="EMBL" id="BAYX01000032">
    <property type="protein sequence ID" value="GAJ97118.1"/>
    <property type="molecule type" value="Genomic_DNA"/>
</dbReference>
<dbReference type="Proteomes" id="UP000026941">
    <property type="component" value="Unassembled WGS sequence"/>
</dbReference>
<dbReference type="CDD" id="cd00431">
    <property type="entry name" value="cysteine_hydrolases"/>
    <property type="match status" value="1"/>
</dbReference>
<dbReference type="PANTHER" id="PTHR43540:SF7">
    <property type="entry name" value="ISOCHORISMATASE FAMILY PROTEIN YECD"/>
    <property type="match status" value="1"/>
</dbReference>
<evidence type="ECO:0000313" key="4">
    <source>
        <dbReference type="Proteomes" id="UP000026941"/>
    </source>
</evidence>
<dbReference type="InterPro" id="IPR036380">
    <property type="entry name" value="Isochorismatase-like_sf"/>
</dbReference>
<gene>
    <name evidence="3" type="ORF">RRH01S_32_00180</name>
</gene>
<feature type="non-terminal residue" evidence="3">
    <location>
        <position position="1"/>
    </location>
</feature>
<organism evidence="3 4">
    <name type="scientific">Rhizobium rhizogenes NBRC 13257</name>
    <dbReference type="NCBI Taxonomy" id="1220581"/>
    <lineage>
        <taxon>Bacteria</taxon>
        <taxon>Pseudomonadati</taxon>
        <taxon>Pseudomonadota</taxon>
        <taxon>Alphaproteobacteria</taxon>
        <taxon>Hyphomicrobiales</taxon>
        <taxon>Rhizobiaceae</taxon>
        <taxon>Rhizobium/Agrobacterium group</taxon>
        <taxon>Rhizobium</taxon>
    </lineage>
</organism>
<keyword evidence="1" id="KW-0378">Hydrolase</keyword>
<dbReference type="PANTHER" id="PTHR43540">
    <property type="entry name" value="PEROXYUREIDOACRYLATE/UREIDOACRYLATE AMIDOHYDROLASE-RELATED"/>
    <property type="match status" value="1"/>
</dbReference>
<name>A0AA87QLX2_RHIRH</name>
<protein>
    <recommendedName>
        <fullName evidence="2">Isochorismatase-like domain-containing protein</fullName>
    </recommendedName>
</protein>
<comment type="caution">
    <text evidence="3">The sequence shown here is derived from an EMBL/GenBank/DDBJ whole genome shotgun (WGS) entry which is preliminary data.</text>
</comment>
<evidence type="ECO:0000313" key="3">
    <source>
        <dbReference type="EMBL" id="GAJ97118.1"/>
    </source>
</evidence>
<dbReference type="Gene3D" id="3.40.50.850">
    <property type="entry name" value="Isochorismatase-like"/>
    <property type="match status" value="1"/>
</dbReference>
<dbReference type="InterPro" id="IPR000868">
    <property type="entry name" value="Isochorismatase-like_dom"/>
</dbReference>
<dbReference type="RefSeq" id="WP_042477739.1">
    <property type="nucleotide sequence ID" value="NZ_BAYX01000032.1"/>
</dbReference>
<dbReference type="SUPFAM" id="SSF52499">
    <property type="entry name" value="Isochorismatase-like hydrolases"/>
    <property type="match status" value="1"/>
</dbReference>
<proteinExistence type="predicted"/>
<dbReference type="AlphaFoldDB" id="A0AA87QLX2"/>
<dbReference type="GO" id="GO:0016787">
    <property type="term" value="F:hydrolase activity"/>
    <property type="evidence" value="ECO:0007669"/>
    <property type="project" value="UniProtKB-KW"/>
</dbReference>
<reference evidence="3 4" key="1">
    <citation type="submission" date="2014-05" db="EMBL/GenBank/DDBJ databases">
        <title>Whole genome shotgun sequence of Rhizobium rhizogenes NBRC 13257.</title>
        <authorList>
            <person name="Katano-Makiyama Y."/>
            <person name="Hosoyama A."/>
            <person name="Hashimoto M."/>
            <person name="Hosoyama Y."/>
            <person name="Noguchi M."/>
            <person name="Tsuchikane K."/>
            <person name="Kimura A."/>
            <person name="Ohji S."/>
            <person name="Ichikawa N."/>
            <person name="Yamazoe A."/>
            <person name="Fujita N."/>
        </authorList>
    </citation>
    <scope>NUCLEOTIDE SEQUENCE [LARGE SCALE GENOMIC DNA]</scope>
    <source>
        <strain evidence="3 4">NBRC 13257</strain>
    </source>
</reference>
<feature type="domain" description="Isochorismatase-like" evidence="2">
    <location>
        <begin position="24"/>
        <end position="115"/>
    </location>
</feature>
<dbReference type="Pfam" id="PF00857">
    <property type="entry name" value="Isochorismatase"/>
    <property type="match status" value="1"/>
</dbReference>
<evidence type="ECO:0000256" key="1">
    <source>
        <dbReference type="ARBA" id="ARBA00022801"/>
    </source>
</evidence>
<accession>A0AA87QLX2</accession>
<evidence type="ECO:0000259" key="2">
    <source>
        <dbReference type="Pfam" id="PF00857"/>
    </source>
</evidence>
<dbReference type="InterPro" id="IPR050272">
    <property type="entry name" value="Isochorismatase-like_hydrls"/>
</dbReference>
<sequence length="127" mass="13518">PHPSRNDSIKTGAQEAPVDFLSPLPALHPAPGDILIEKTTWSAFAGTELDPILKERGITRLVLAGVATSIGVESSARAAYDLGYGLVVVSDAITDLRRETHDNSLERVFPIIAEIGLTVDVIGAFED</sequence>